<feature type="compositionally biased region" description="Basic and acidic residues" evidence="1">
    <location>
        <begin position="19"/>
        <end position="31"/>
    </location>
</feature>
<feature type="region of interest" description="Disordered" evidence="1">
    <location>
        <begin position="1"/>
        <end position="31"/>
    </location>
</feature>
<dbReference type="EMBL" id="KN832113">
    <property type="protein sequence ID" value="KIN94138.1"/>
    <property type="molecule type" value="Genomic_DNA"/>
</dbReference>
<keyword evidence="3" id="KW-1185">Reference proteome</keyword>
<gene>
    <name evidence="2" type="ORF">M404DRAFT_1008589</name>
</gene>
<evidence type="ECO:0000256" key="1">
    <source>
        <dbReference type="SAM" id="MobiDB-lite"/>
    </source>
</evidence>
<organism evidence="2 3">
    <name type="scientific">Pisolithus tinctorius Marx 270</name>
    <dbReference type="NCBI Taxonomy" id="870435"/>
    <lineage>
        <taxon>Eukaryota</taxon>
        <taxon>Fungi</taxon>
        <taxon>Dikarya</taxon>
        <taxon>Basidiomycota</taxon>
        <taxon>Agaricomycotina</taxon>
        <taxon>Agaricomycetes</taxon>
        <taxon>Agaricomycetidae</taxon>
        <taxon>Boletales</taxon>
        <taxon>Sclerodermatineae</taxon>
        <taxon>Pisolithaceae</taxon>
        <taxon>Pisolithus</taxon>
    </lineage>
</organism>
<accession>A0A0C3NF38</accession>
<dbReference type="AlphaFoldDB" id="A0A0C3NF38"/>
<dbReference type="Proteomes" id="UP000054217">
    <property type="component" value="Unassembled WGS sequence"/>
</dbReference>
<proteinExistence type="predicted"/>
<protein>
    <submittedName>
        <fullName evidence="2">Uncharacterized protein</fullName>
    </submittedName>
</protein>
<feature type="non-terminal residue" evidence="2">
    <location>
        <position position="1"/>
    </location>
</feature>
<sequence length="51" mass="5791">LPPGLYGSKRERKRRRYHRGDENRDEVAVQDKVGRTAVVGWVTETRGGPGQ</sequence>
<evidence type="ECO:0000313" key="2">
    <source>
        <dbReference type="EMBL" id="KIN94138.1"/>
    </source>
</evidence>
<evidence type="ECO:0000313" key="3">
    <source>
        <dbReference type="Proteomes" id="UP000054217"/>
    </source>
</evidence>
<name>A0A0C3NF38_PISTI</name>
<dbReference type="HOGENOM" id="CLU_3107351_0_0_1"/>
<reference evidence="2 3" key="1">
    <citation type="submission" date="2014-04" db="EMBL/GenBank/DDBJ databases">
        <authorList>
            <consortium name="DOE Joint Genome Institute"/>
            <person name="Kuo A."/>
            <person name="Kohler A."/>
            <person name="Costa M.D."/>
            <person name="Nagy L.G."/>
            <person name="Floudas D."/>
            <person name="Copeland A."/>
            <person name="Barry K.W."/>
            <person name="Cichocki N."/>
            <person name="Veneault-Fourrey C."/>
            <person name="LaButti K."/>
            <person name="Lindquist E.A."/>
            <person name="Lipzen A."/>
            <person name="Lundell T."/>
            <person name="Morin E."/>
            <person name="Murat C."/>
            <person name="Sun H."/>
            <person name="Tunlid A."/>
            <person name="Henrissat B."/>
            <person name="Grigoriev I.V."/>
            <person name="Hibbett D.S."/>
            <person name="Martin F."/>
            <person name="Nordberg H.P."/>
            <person name="Cantor M.N."/>
            <person name="Hua S.X."/>
        </authorList>
    </citation>
    <scope>NUCLEOTIDE SEQUENCE [LARGE SCALE GENOMIC DNA]</scope>
    <source>
        <strain evidence="2 3">Marx 270</strain>
    </source>
</reference>
<dbReference type="InParanoid" id="A0A0C3NF38"/>
<reference evidence="3" key="2">
    <citation type="submission" date="2015-01" db="EMBL/GenBank/DDBJ databases">
        <title>Evolutionary Origins and Diversification of the Mycorrhizal Mutualists.</title>
        <authorList>
            <consortium name="DOE Joint Genome Institute"/>
            <consortium name="Mycorrhizal Genomics Consortium"/>
            <person name="Kohler A."/>
            <person name="Kuo A."/>
            <person name="Nagy L.G."/>
            <person name="Floudas D."/>
            <person name="Copeland A."/>
            <person name="Barry K.W."/>
            <person name="Cichocki N."/>
            <person name="Veneault-Fourrey C."/>
            <person name="LaButti K."/>
            <person name="Lindquist E.A."/>
            <person name="Lipzen A."/>
            <person name="Lundell T."/>
            <person name="Morin E."/>
            <person name="Murat C."/>
            <person name="Riley R."/>
            <person name="Ohm R."/>
            <person name="Sun H."/>
            <person name="Tunlid A."/>
            <person name="Henrissat B."/>
            <person name="Grigoriev I.V."/>
            <person name="Hibbett D.S."/>
            <person name="Martin F."/>
        </authorList>
    </citation>
    <scope>NUCLEOTIDE SEQUENCE [LARGE SCALE GENOMIC DNA]</scope>
    <source>
        <strain evidence="3">Marx 270</strain>
    </source>
</reference>